<evidence type="ECO:0000313" key="1">
    <source>
        <dbReference type="EMBL" id="GAA1925434.1"/>
    </source>
</evidence>
<dbReference type="SUPFAM" id="SSF56399">
    <property type="entry name" value="ADP-ribosylation"/>
    <property type="match status" value="1"/>
</dbReference>
<comment type="caution">
    <text evidence="1">The sequence shown here is derived from an EMBL/GenBank/DDBJ whole genome shotgun (WGS) entry which is preliminary data.</text>
</comment>
<evidence type="ECO:0000313" key="2">
    <source>
        <dbReference type="Proteomes" id="UP001501343"/>
    </source>
</evidence>
<dbReference type="RefSeq" id="WP_248150223.1">
    <property type="nucleotide sequence ID" value="NZ_JAKNUT010000005.1"/>
</dbReference>
<reference evidence="2" key="1">
    <citation type="journal article" date="2019" name="Int. J. Syst. Evol. Microbiol.">
        <title>The Global Catalogue of Microorganisms (GCM) 10K type strain sequencing project: providing services to taxonomists for standard genome sequencing and annotation.</title>
        <authorList>
            <consortium name="The Broad Institute Genomics Platform"/>
            <consortium name="The Broad Institute Genome Sequencing Center for Infectious Disease"/>
            <person name="Wu L."/>
            <person name="Ma J."/>
        </authorList>
    </citation>
    <scope>NUCLEOTIDE SEQUENCE [LARGE SCALE GENOMIC DNA]</scope>
    <source>
        <strain evidence="2">JCM 14900</strain>
    </source>
</reference>
<keyword evidence="2" id="KW-1185">Reference proteome</keyword>
<sequence length="123" mass="13519">MILHLASTRDWEAAVAVGEYRTSTRGATLDEVGFVHASHPEQLARVAEFAYADADEPLCVLVIDESRVRTAGVPVVEEDGGDGELFPHIYGTIRTEFVVDVIDAGFDDHGNFRMSRSPDEEAR</sequence>
<dbReference type="Gene3D" id="3.20.170.20">
    <property type="entry name" value="Protein of unknown function DUF952"/>
    <property type="match status" value="1"/>
</dbReference>
<protein>
    <submittedName>
        <fullName evidence="1">DUF952 domain-containing protein</fullName>
    </submittedName>
</protein>
<dbReference type="EMBL" id="BAAAOF010000003">
    <property type="protein sequence ID" value="GAA1925434.1"/>
    <property type="molecule type" value="Genomic_DNA"/>
</dbReference>
<accession>A0ABP5B1B9</accession>
<dbReference type="InterPro" id="IPR009297">
    <property type="entry name" value="DUF952"/>
</dbReference>
<organism evidence="1 2">
    <name type="scientific">Microbacterium aoyamense</name>
    <dbReference type="NCBI Taxonomy" id="344166"/>
    <lineage>
        <taxon>Bacteria</taxon>
        <taxon>Bacillati</taxon>
        <taxon>Actinomycetota</taxon>
        <taxon>Actinomycetes</taxon>
        <taxon>Micrococcales</taxon>
        <taxon>Microbacteriaceae</taxon>
        <taxon>Microbacterium</taxon>
    </lineage>
</organism>
<name>A0ABP5B1B9_9MICO</name>
<dbReference type="Proteomes" id="UP001501343">
    <property type="component" value="Unassembled WGS sequence"/>
</dbReference>
<dbReference type="Pfam" id="PF06108">
    <property type="entry name" value="DUF952"/>
    <property type="match status" value="1"/>
</dbReference>
<proteinExistence type="predicted"/>
<gene>
    <name evidence="1" type="ORF">GCM10009775_17090</name>
</gene>